<dbReference type="EMBL" id="CAJNNW010031487">
    <property type="protein sequence ID" value="CAE8707737.1"/>
    <property type="molecule type" value="Genomic_DNA"/>
</dbReference>
<protein>
    <recommendedName>
        <fullName evidence="5">SET domain-containing protein</fullName>
    </recommendedName>
</protein>
<evidence type="ECO:0000256" key="1">
    <source>
        <dbReference type="SAM" id="MobiDB-lite"/>
    </source>
</evidence>
<feature type="compositionally biased region" description="Low complexity" evidence="1">
    <location>
        <begin position="21"/>
        <end position="33"/>
    </location>
</feature>
<dbReference type="AlphaFoldDB" id="A0A813IFT3"/>
<name>A0A813IFT3_POLGL</name>
<evidence type="ECO:0000313" key="3">
    <source>
        <dbReference type="EMBL" id="CAE8707737.1"/>
    </source>
</evidence>
<feature type="region of interest" description="Disordered" evidence="1">
    <location>
        <begin position="1"/>
        <end position="33"/>
    </location>
</feature>
<dbReference type="Proteomes" id="UP000626109">
    <property type="component" value="Unassembled WGS sequence"/>
</dbReference>
<proteinExistence type="predicted"/>
<gene>
    <name evidence="3" type="ORF">PGLA2088_LOCUS34655</name>
    <name evidence="2" type="ORF">PGLA2088_LOCUS9510</name>
</gene>
<comment type="caution">
    <text evidence="2">The sequence shown here is derived from an EMBL/GenBank/DDBJ whole genome shotgun (WGS) entry which is preliminary data.</text>
</comment>
<dbReference type="InterPro" id="IPR046341">
    <property type="entry name" value="SET_dom_sf"/>
</dbReference>
<organism evidence="2 4">
    <name type="scientific">Polarella glacialis</name>
    <name type="common">Dinoflagellate</name>
    <dbReference type="NCBI Taxonomy" id="89957"/>
    <lineage>
        <taxon>Eukaryota</taxon>
        <taxon>Sar</taxon>
        <taxon>Alveolata</taxon>
        <taxon>Dinophyceae</taxon>
        <taxon>Suessiales</taxon>
        <taxon>Suessiaceae</taxon>
        <taxon>Polarella</taxon>
    </lineage>
</organism>
<dbReference type="SUPFAM" id="SSF82199">
    <property type="entry name" value="SET domain"/>
    <property type="match status" value="1"/>
</dbReference>
<accession>A0A813IFT3</accession>
<evidence type="ECO:0000313" key="2">
    <source>
        <dbReference type="EMBL" id="CAE8652186.1"/>
    </source>
</evidence>
<evidence type="ECO:0000313" key="4">
    <source>
        <dbReference type="Proteomes" id="UP000626109"/>
    </source>
</evidence>
<evidence type="ECO:0008006" key="5">
    <source>
        <dbReference type="Google" id="ProtNLM"/>
    </source>
</evidence>
<feature type="compositionally biased region" description="Polar residues" evidence="1">
    <location>
        <begin position="1"/>
        <end position="14"/>
    </location>
</feature>
<sequence length="243" mass="26994">MASRKMASSSSQGASMKGASSKKTSLTKKTSLKVAFKDPKSKVKLTKHGQNTPRGTGCLSTLKSGKACPCDRVNPLIPYCKKCCKSGDPSLKVCTHPKFGKILIALRDLPKPYYVAWWGKQLKRKDMPQKHMEWALQTNTGMVDAVPFKEGSMLQFCACSGPNEIPTIDFAPDSEILLKSRNEKMAAVIFRTLRDIPRGHQVTMMYNTNEKTTNEFFKEQGIVRGDVGTPRYPCLRKKRAGGK</sequence>
<dbReference type="EMBL" id="CAJNNW010010523">
    <property type="protein sequence ID" value="CAE8652186.1"/>
    <property type="molecule type" value="Genomic_DNA"/>
</dbReference>
<reference evidence="2" key="1">
    <citation type="submission" date="2021-02" db="EMBL/GenBank/DDBJ databases">
        <authorList>
            <person name="Dougan E. K."/>
            <person name="Rhodes N."/>
            <person name="Thang M."/>
            <person name="Chan C."/>
        </authorList>
    </citation>
    <scope>NUCLEOTIDE SEQUENCE</scope>
</reference>